<feature type="region of interest" description="Disordered" evidence="1">
    <location>
        <begin position="772"/>
        <end position="813"/>
    </location>
</feature>
<dbReference type="GeneID" id="101891928"/>
<dbReference type="RefSeq" id="XP_005183617.1">
    <property type="nucleotide sequence ID" value="XM_005183560.3"/>
</dbReference>
<evidence type="ECO:0000256" key="1">
    <source>
        <dbReference type="SAM" id="MobiDB-lite"/>
    </source>
</evidence>
<dbReference type="eggNOG" id="ENOG502S7UV">
    <property type="taxonomic scope" value="Eukaryota"/>
</dbReference>
<feature type="region of interest" description="Disordered" evidence="1">
    <location>
        <begin position="1118"/>
        <end position="1152"/>
    </location>
</feature>
<evidence type="ECO:0000313" key="6">
    <source>
        <dbReference type="RefSeq" id="XP_005183618.1"/>
    </source>
</evidence>
<evidence type="ECO:0000313" key="7">
    <source>
        <dbReference type="RefSeq" id="XP_005183623.1"/>
    </source>
</evidence>
<dbReference type="Proteomes" id="UP001652621">
    <property type="component" value="Unplaced"/>
</dbReference>
<evidence type="ECO:0000313" key="3">
    <source>
        <dbReference type="EnsemblMetazoa" id="MDOA011654-PI"/>
    </source>
</evidence>
<dbReference type="EnsemblMetazoa" id="MDOA011654-RE">
    <property type="protein sequence ID" value="MDOA011654-PE"/>
    <property type="gene ID" value="MDOA011654"/>
</dbReference>
<feature type="compositionally biased region" description="Low complexity" evidence="1">
    <location>
        <begin position="1177"/>
        <end position="1192"/>
    </location>
</feature>
<feature type="compositionally biased region" description="Basic and acidic residues" evidence="1">
    <location>
        <begin position="1300"/>
        <end position="1319"/>
    </location>
</feature>
<feature type="compositionally biased region" description="Polar residues" evidence="1">
    <location>
        <begin position="1129"/>
        <end position="1152"/>
    </location>
</feature>
<dbReference type="KEGG" id="mde:101891928"/>
<dbReference type="EnsemblMetazoa" id="MDOA011654-RC">
    <property type="protein sequence ID" value="MDOA011654-PC"/>
    <property type="gene ID" value="MDOA011654"/>
</dbReference>
<organism evidence="2">
    <name type="scientific">Musca domestica</name>
    <name type="common">House fly</name>
    <dbReference type="NCBI Taxonomy" id="7370"/>
    <lineage>
        <taxon>Eukaryota</taxon>
        <taxon>Metazoa</taxon>
        <taxon>Ecdysozoa</taxon>
        <taxon>Arthropoda</taxon>
        <taxon>Hexapoda</taxon>
        <taxon>Insecta</taxon>
        <taxon>Pterygota</taxon>
        <taxon>Neoptera</taxon>
        <taxon>Endopterygota</taxon>
        <taxon>Diptera</taxon>
        <taxon>Brachycera</taxon>
        <taxon>Muscomorpha</taxon>
        <taxon>Muscoidea</taxon>
        <taxon>Muscidae</taxon>
        <taxon>Musca</taxon>
    </lineage>
</organism>
<feature type="region of interest" description="Disordered" evidence="1">
    <location>
        <begin position="1"/>
        <end position="98"/>
    </location>
</feature>
<dbReference type="PANTHER" id="PTHR22934:SF23">
    <property type="entry name" value="ZF-C3H1 DOMAIN-CONTAINING PROTEIN"/>
    <property type="match status" value="1"/>
</dbReference>
<dbReference type="RefSeq" id="XP_005183623.1">
    <property type="nucleotide sequence ID" value="XM_005183566.3"/>
</dbReference>
<proteinExistence type="predicted"/>
<feature type="region of interest" description="Disordered" evidence="1">
    <location>
        <begin position="111"/>
        <end position="202"/>
    </location>
</feature>
<dbReference type="EnsemblMetazoa" id="MDOA011654-RI">
    <property type="protein sequence ID" value="MDOA011654-PI"/>
    <property type="gene ID" value="MDOA011654"/>
</dbReference>
<evidence type="ECO:0000313" key="2">
    <source>
        <dbReference type="EnsemblMetazoa" id="MDOA011654-PF"/>
    </source>
</evidence>
<reference evidence="5 6" key="3">
    <citation type="submission" date="2025-04" db="UniProtKB">
        <authorList>
            <consortium name="RefSeq"/>
        </authorList>
    </citation>
    <scope>IDENTIFICATION</scope>
    <source>
        <strain evidence="5 6">Aabys</strain>
    </source>
</reference>
<feature type="region of interest" description="Disordered" evidence="1">
    <location>
        <begin position="588"/>
        <end position="626"/>
    </location>
</feature>
<feature type="compositionally biased region" description="Polar residues" evidence="1">
    <location>
        <begin position="159"/>
        <end position="168"/>
    </location>
</feature>
<name>A0A1I8N570_MUSDO</name>
<feature type="compositionally biased region" description="Low complexity" evidence="1">
    <location>
        <begin position="1251"/>
        <end position="1277"/>
    </location>
</feature>
<feature type="compositionally biased region" description="Acidic residues" evidence="1">
    <location>
        <begin position="1053"/>
        <end position="1067"/>
    </location>
</feature>
<gene>
    <name evidence="2" type="primary">101891928</name>
    <name evidence="5 6 7" type="synonym">LOC101891928</name>
</gene>
<feature type="compositionally biased region" description="Basic and acidic residues" evidence="1">
    <location>
        <begin position="9"/>
        <end position="19"/>
    </location>
</feature>
<dbReference type="PANTHER" id="PTHR22934">
    <property type="entry name" value="PROTEIN ESC1/WETA-RELATED"/>
    <property type="match status" value="1"/>
</dbReference>
<feature type="region of interest" description="Disordered" evidence="1">
    <location>
        <begin position="1039"/>
        <end position="1073"/>
    </location>
</feature>
<feature type="compositionally biased region" description="Polar residues" evidence="1">
    <location>
        <begin position="130"/>
        <end position="145"/>
    </location>
</feature>
<reference evidence="2" key="2">
    <citation type="submission" date="2020-05" db="UniProtKB">
        <authorList>
            <consortium name="EnsemblMetazoa"/>
        </authorList>
    </citation>
    <scope>IDENTIFICATION</scope>
    <source>
        <strain evidence="2">Aabys</strain>
    </source>
</reference>
<feature type="compositionally biased region" description="Low complexity" evidence="1">
    <location>
        <begin position="935"/>
        <end position="969"/>
    </location>
</feature>
<feature type="compositionally biased region" description="Basic and acidic residues" evidence="1">
    <location>
        <begin position="307"/>
        <end position="321"/>
    </location>
</feature>
<feature type="region of interest" description="Disordered" evidence="1">
    <location>
        <begin position="238"/>
        <end position="377"/>
    </location>
</feature>
<feature type="compositionally biased region" description="Low complexity" evidence="1">
    <location>
        <begin position="334"/>
        <end position="369"/>
    </location>
</feature>
<evidence type="ECO:0000313" key="4">
    <source>
        <dbReference type="Proteomes" id="UP001652621"/>
    </source>
</evidence>
<dbReference type="VEuPathDB" id="VectorBase:MDOMA2_018018"/>
<dbReference type="STRING" id="7370.A0A1I8N570"/>
<dbReference type="InterPro" id="IPR040112">
    <property type="entry name" value="WetA"/>
</dbReference>
<protein>
    <submittedName>
        <fullName evidence="5 6">Uncharacterized protein LOC101891928 isoform X1</fullName>
    </submittedName>
</protein>
<dbReference type="OrthoDB" id="5822793at2759"/>
<feature type="compositionally biased region" description="Polar residues" evidence="1">
    <location>
        <begin position="257"/>
        <end position="296"/>
    </location>
</feature>
<dbReference type="EnsemblMetazoa" id="MDOA011654-RH">
    <property type="protein sequence ID" value="MDOA011654-PH"/>
    <property type="gene ID" value="MDOA011654"/>
</dbReference>
<feature type="compositionally biased region" description="Acidic residues" evidence="1">
    <location>
        <begin position="1347"/>
        <end position="1357"/>
    </location>
</feature>
<accession>A0A1I8N570</accession>
<feature type="region of interest" description="Disordered" evidence="1">
    <location>
        <begin position="1170"/>
        <end position="1357"/>
    </location>
</feature>
<feature type="compositionally biased region" description="Low complexity" evidence="1">
    <location>
        <begin position="776"/>
        <end position="807"/>
    </location>
</feature>
<feature type="compositionally biased region" description="Basic and acidic residues" evidence="1">
    <location>
        <begin position="1278"/>
        <end position="1291"/>
    </location>
</feature>
<dbReference type="RefSeq" id="XP_005183618.1">
    <property type="nucleotide sequence ID" value="XM_005183561.3"/>
</dbReference>
<sequence>MTSYATLRDNLRSREEDLTSHSNSATPSTPPPEDLATAARTKKIAAPLTPDSFSESEREKMDSTPENIKKIDDVINDHHLHHSNQQADGGLSPRSERYSSSFVPIGLAAAVDDSNAKLCPKGMFTGKSGSGSNKDTKTATNCTSEVDNKNDEDEEKCSTDSTRQQRTAVTAAGIDESTRVQQNDQDDNDESISSSNGGTTMTTSARQSLAFTIDNFNDKECDAAAQAAKYKSMMERFQNRHRRGASMSKLENDESGKAQTPTRLTSSQSSTPLTNTRSSARSSVTSEENNANSLDSDASAPQKVKLRVRDRSTSRVRDASKRHSWSPRSSTNENTLQTPQSQTSTTATSANSTALPRKTTTKTANKPAPTQVPKGAANLVANRTQFTPRSTAMQLALKQIDYMCPQPPLADFKHLNADADDVSEAGTYTLDGDNYTEEQKDIMNIDKYGQSTLPTTTTNKCRPKELDAITPTPKQRQSIESKRSNNVLEVNYYHDAEGPEQMTKARTNTAPSDLIMGSHQSAGAYLEKIKSRVLRNMNATKQIADTKQEILKPKLSNDDDDSEVDTGCFTSVTTSGVLAKQRTLDAHPKLSRHSGLSTSQIDSSEYVSNETKLKTSGTPPSFASGYTDHQKAEYRLNVFTNQKDASQKFAATRNLIETPPETPTGPQPTSKLSEVAVLQTAQTKHDWIQEWARNARARSLANDRHSTGARQSNNDMLMTRSYTCADTGNDSLTDDSLYSANCKQFNAKLNRTLADRYRISGGNGDCDYASDPSLASSCTKPPKSPTKIPSPLHTLGRARSASRTRASLQNVMPPDEEDYLQQTAAAINNLQQSLSRKNSLKSPSHSGSPRAHSARSHIMYSPEGTGVECSPQHSLNSQRQQRQATQNLMTSSINEQQLQLLTSGEYLLRQMRMRKNSFDGNLNGSPHRRVLQAGVPPQVQSPTTPTAPTNEESLSPLRRSSSFSARVAATQKSGRPNFQNLYTPPAARHSYGLSPAPPQQTSIQPGNPIKKSASSNNFGQAYSDYDDNLQYYINDEDDQDDMGEEYYSSGGDDNIEQEPGYYDDAEPENNVPLSNTRYNKALLMRIERSKQKVAGKPQSAPPTKPSMLLAGGGVMACPNTPELPRRNVKSATTRSTMASQRQSMPRDTSLSRLAQQVPNSLASAKKQLLQTAANVPSSTATTQRSTSSQRATPRYLDISKYKPAQSNHFLRKNDAKSTLKPQTNSNEIMKRSPSSSSMGLSRTDPSRTSNRSVRSASSAMTSSVTSLGGSNARASSAVRRDASVSKQKEAEMAMWKRRSKYDPMKAAAEDRRKKEEAKRLAQAQQMGVVGMPTESERSLEQQWSIEESGDYDEDECV</sequence>
<dbReference type="EnsemblMetazoa" id="MDOA011654-RG">
    <property type="protein sequence ID" value="MDOA011654-PG"/>
    <property type="gene ID" value="MDOA011654"/>
</dbReference>
<feature type="compositionally biased region" description="Basic and acidic residues" evidence="1">
    <location>
        <begin position="55"/>
        <end position="78"/>
    </location>
</feature>
<feature type="compositionally biased region" description="Polar residues" evidence="1">
    <location>
        <begin position="871"/>
        <end position="887"/>
    </location>
</feature>
<keyword evidence="4" id="KW-1185">Reference proteome</keyword>
<feature type="region of interest" description="Disordered" evidence="1">
    <location>
        <begin position="834"/>
        <end position="887"/>
    </location>
</feature>
<evidence type="ECO:0000313" key="5">
    <source>
        <dbReference type="RefSeq" id="XP_005183617.1"/>
    </source>
</evidence>
<feature type="compositionally biased region" description="Polar residues" evidence="1">
    <location>
        <begin position="594"/>
        <end position="621"/>
    </location>
</feature>
<dbReference type="VEuPathDB" id="VectorBase:MDOA011654"/>
<feature type="compositionally biased region" description="Polar residues" evidence="1">
    <location>
        <begin position="970"/>
        <end position="982"/>
    </location>
</feature>
<feature type="region of interest" description="Disordered" evidence="1">
    <location>
        <begin position="934"/>
        <end position="1023"/>
    </location>
</feature>
<feature type="compositionally biased region" description="Polar residues" evidence="1">
    <location>
        <begin position="834"/>
        <end position="847"/>
    </location>
</feature>
<reference evidence="3" key="1">
    <citation type="journal article" date="2014" name="Genome Biol.">
        <title>Genome of the house fly, Musca domestica L., a global vector of diseases with adaptations to a septic environment.</title>
        <authorList>
            <person name="Scott J.G."/>
            <person name="Warren W.C."/>
            <person name="Beukeboom L.W."/>
            <person name="Bopp D."/>
            <person name="Clark A.G."/>
            <person name="Giers S.D."/>
            <person name="Hediger M."/>
            <person name="Jones A.K."/>
            <person name="Kasai S."/>
            <person name="Leichter C.A."/>
            <person name="Li M."/>
            <person name="Meisel R.P."/>
            <person name="Minx P."/>
            <person name="Murphy T.D."/>
            <person name="Nelson D.R."/>
            <person name="Reid W.R."/>
            <person name="Rinkevich F.D."/>
            <person name="Robertson H.M."/>
            <person name="Sackton T.B."/>
            <person name="Sattelle D.B."/>
            <person name="Thibaud-Nissen F."/>
            <person name="Tomlinson C."/>
            <person name="van de Zande L."/>
            <person name="Walden K.K."/>
            <person name="Wilson R.K."/>
            <person name="Liu N."/>
        </authorList>
    </citation>
    <scope>NUCLEOTIDE SEQUENCE</scope>
    <source>
        <strain evidence="3">Aabys</strain>
    </source>
</reference>
<dbReference type="EnsemblMetazoa" id="MDOA011654-RF">
    <property type="protein sequence ID" value="MDOA011654-PF"/>
    <property type="gene ID" value="MDOA011654"/>
</dbReference>
<feature type="compositionally biased region" description="Low complexity" evidence="1">
    <location>
        <begin position="191"/>
        <end position="202"/>
    </location>
</feature>